<feature type="transmembrane region" description="Helical" evidence="1">
    <location>
        <begin position="99"/>
        <end position="117"/>
    </location>
</feature>
<accession>A0A858BU92</accession>
<name>A0A858BU92_9FIRM</name>
<feature type="transmembrane region" description="Helical" evidence="1">
    <location>
        <begin position="123"/>
        <end position="140"/>
    </location>
</feature>
<keyword evidence="3" id="KW-1185">Reference proteome</keyword>
<keyword evidence="1" id="KW-0812">Transmembrane</keyword>
<keyword evidence="1" id="KW-0472">Membrane</keyword>
<organism evidence="2 3">
    <name type="scientific">Aminipila butyrica</name>
    <dbReference type="NCBI Taxonomy" id="433296"/>
    <lineage>
        <taxon>Bacteria</taxon>
        <taxon>Bacillati</taxon>
        <taxon>Bacillota</taxon>
        <taxon>Clostridia</taxon>
        <taxon>Peptostreptococcales</taxon>
        <taxon>Anaerovoracaceae</taxon>
        <taxon>Aminipila</taxon>
    </lineage>
</organism>
<feature type="transmembrane region" description="Helical" evidence="1">
    <location>
        <begin position="32"/>
        <end position="53"/>
    </location>
</feature>
<dbReference type="RefSeq" id="WP_163065622.1">
    <property type="nucleotide sequence ID" value="NZ_CP048649.1"/>
</dbReference>
<dbReference type="EMBL" id="CP048649">
    <property type="protein sequence ID" value="QIB68759.1"/>
    <property type="molecule type" value="Genomic_DNA"/>
</dbReference>
<evidence type="ECO:0000256" key="1">
    <source>
        <dbReference type="SAM" id="Phobius"/>
    </source>
</evidence>
<dbReference type="KEGG" id="abut:Ami103574_05225"/>
<sequence>MFHYYLPVALIVTANLIYQNATKIMPAQINPFLSLTLAYLIAAICSTAVFFLYGPSEPIQSQIRHMNWAPFALGLSIVLLEYGYIALYRSGWNISIGPLVCNIILSLLLILVGLFVYRESITLVKIAGVGLCLAGLLLITKN</sequence>
<keyword evidence="1" id="KW-1133">Transmembrane helix</keyword>
<protein>
    <recommendedName>
        <fullName evidence="4">EamA domain-containing protein</fullName>
    </recommendedName>
</protein>
<evidence type="ECO:0000313" key="2">
    <source>
        <dbReference type="EMBL" id="QIB68759.1"/>
    </source>
</evidence>
<feature type="transmembrane region" description="Helical" evidence="1">
    <location>
        <begin position="68"/>
        <end position="87"/>
    </location>
</feature>
<evidence type="ECO:0000313" key="3">
    <source>
        <dbReference type="Proteomes" id="UP000466848"/>
    </source>
</evidence>
<gene>
    <name evidence="2" type="ORF">Ami103574_05225</name>
</gene>
<proteinExistence type="predicted"/>
<dbReference type="AlphaFoldDB" id="A0A858BU92"/>
<dbReference type="Proteomes" id="UP000466848">
    <property type="component" value="Chromosome"/>
</dbReference>
<evidence type="ECO:0008006" key="4">
    <source>
        <dbReference type="Google" id="ProtNLM"/>
    </source>
</evidence>
<reference evidence="2 3" key="1">
    <citation type="submission" date="2020-02" db="EMBL/GenBank/DDBJ databases">
        <authorList>
            <person name="Kim Y.B."/>
            <person name="Roh S.W."/>
        </authorList>
    </citation>
    <scope>NUCLEOTIDE SEQUENCE [LARGE SCALE GENOMIC DNA]</scope>
    <source>
        <strain evidence="2 3">DSM 103574</strain>
    </source>
</reference>